<dbReference type="STRING" id="1833852.B0537_03835"/>
<dbReference type="InterPro" id="IPR050696">
    <property type="entry name" value="FtsA/MreB"/>
</dbReference>
<evidence type="ECO:0000259" key="1">
    <source>
        <dbReference type="SMART" id="SM00842"/>
    </source>
</evidence>
<keyword evidence="2" id="KW-0132">Cell division</keyword>
<dbReference type="InterPro" id="IPR043129">
    <property type="entry name" value="ATPase_NBD"/>
</dbReference>
<dbReference type="SUPFAM" id="SSF53067">
    <property type="entry name" value="Actin-like ATPase domain"/>
    <property type="match status" value="2"/>
</dbReference>
<dbReference type="PANTHER" id="PTHR32432:SF4">
    <property type="entry name" value="CELL DIVISION PROTEIN FTSA"/>
    <property type="match status" value="1"/>
</dbReference>
<name>A0A1S6IU89_9FIRM</name>
<dbReference type="SMART" id="SM00842">
    <property type="entry name" value="FtsA"/>
    <property type="match status" value="1"/>
</dbReference>
<dbReference type="GO" id="GO:0032153">
    <property type="term" value="C:cell division site"/>
    <property type="evidence" value="ECO:0007669"/>
    <property type="project" value="TreeGrafter"/>
</dbReference>
<dbReference type="Gene3D" id="3.30.420.40">
    <property type="match status" value="1"/>
</dbReference>
<gene>
    <name evidence="2" type="ORF">B0537_03835</name>
</gene>
<dbReference type="KEGG" id="dfg:B0537_03835"/>
<keyword evidence="2" id="KW-0131">Cell cycle</keyword>
<dbReference type="PANTHER" id="PTHR32432">
    <property type="entry name" value="CELL DIVISION PROTEIN FTSA-RELATED"/>
    <property type="match status" value="1"/>
</dbReference>
<dbReference type="InterPro" id="IPR003494">
    <property type="entry name" value="SHS2_FtsA"/>
</dbReference>
<evidence type="ECO:0000313" key="2">
    <source>
        <dbReference type="EMBL" id="AQS58294.1"/>
    </source>
</evidence>
<dbReference type="EMBL" id="CP019698">
    <property type="protein sequence ID" value="AQS58294.1"/>
    <property type="molecule type" value="Genomic_DNA"/>
</dbReference>
<keyword evidence="3" id="KW-1185">Reference proteome</keyword>
<accession>A0A1S6IU89</accession>
<sequence length="324" mass="34239">MARGHIVCGLDIGTTKVVSVIAEVGPNGYPQILGMGECPTIGVRKGAVTDETALGKSLSQAVLAAETMAKESVKTVYLASPLASQLTGWESLNEQLLNSVQLIGLQPIELVPSVVTAAEALLTDTDKKLGTVLLDLGGLTSNLAIFDGGVLTQTNSLAVGSEHISSDLALCLRTTISEGERIKKLLGVSYAETEDFVEVRSVGGNDQRKVPLRAVRDIIESRVKEILELAHQAISQACRPESLAGGVIFTGGGALLAGLLPLAKNVLQVSKLAIGRPGRVGVPDEMWVSPEYASAIGLAIYGAKRKFRRTGRISGWRQVLDKFM</sequence>
<reference evidence="2 3" key="1">
    <citation type="journal article" date="2016" name="Int. J. Syst. Evol. Microbiol.">
        <title>Desulfotomaculum ferrireducens sp. nov., a moderately thermophilic sulfate-reducing and dissimilatory Fe(III)-reducing bacterium isolated from compost.</title>
        <authorList>
            <person name="Yang G."/>
            <person name="Guo J."/>
            <person name="Zhuang L."/>
            <person name="Yuan Y."/>
            <person name="Zhou S."/>
        </authorList>
    </citation>
    <scope>NUCLEOTIDE SEQUENCE [LARGE SCALE GENOMIC DNA]</scope>
    <source>
        <strain evidence="2 3">GSS09</strain>
    </source>
</reference>
<protein>
    <submittedName>
        <fullName evidence="2">Cell division protein FtsA</fullName>
    </submittedName>
</protein>
<dbReference type="OrthoDB" id="9768127at2"/>
<dbReference type="GO" id="GO:0051301">
    <property type="term" value="P:cell division"/>
    <property type="evidence" value="ECO:0007669"/>
    <property type="project" value="UniProtKB-KW"/>
</dbReference>
<evidence type="ECO:0000313" key="3">
    <source>
        <dbReference type="Proteomes" id="UP000189464"/>
    </source>
</evidence>
<proteinExistence type="predicted"/>
<dbReference type="Proteomes" id="UP000189464">
    <property type="component" value="Chromosome"/>
</dbReference>
<dbReference type="GO" id="GO:0009898">
    <property type="term" value="C:cytoplasmic side of plasma membrane"/>
    <property type="evidence" value="ECO:0007669"/>
    <property type="project" value="TreeGrafter"/>
</dbReference>
<organism evidence="2 3">
    <name type="scientific">Desulforamulus ferrireducens</name>
    <dbReference type="NCBI Taxonomy" id="1833852"/>
    <lineage>
        <taxon>Bacteria</taxon>
        <taxon>Bacillati</taxon>
        <taxon>Bacillota</taxon>
        <taxon>Clostridia</taxon>
        <taxon>Eubacteriales</taxon>
        <taxon>Peptococcaceae</taxon>
        <taxon>Desulforamulus</taxon>
    </lineage>
</organism>
<dbReference type="AlphaFoldDB" id="A0A1S6IU89"/>
<dbReference type="Pfam" id="PF14450">
    <property type="entry name" value="FtsA"/>
    <property type="match status" value="1"/>
</dbReference>
<feature type="domain" description="SHS2" evidence="1">
    <location>
        <begin position="7"/>
        <end position="121"/>
    </location>
</feature>